<evidence type="ECO:0000313" key="1">
    <source>
        <dbReference type="EMBL" id="CAM9540547.1"/>
    </source>
</evidence>
<evidence type="ECO:0000313" key="2">
    <source>
        <dbReference type="Proteomes" id="UP001162501"/>
    </source>
</evidence>
<proteinExistence type="predicted"/>
<dbReference type="EMBL" id="OX596096">
    <property type="protein sequence ID" value="CAM9540547.1"/>
    <property type="molecule type" value="Genomic_DNA"/>
</dbReference>
<reference evidence="1" key="2">
    <citation type="submission" date="2025-03" db="EMBL/GenBank/DDBJ databases">
        <authorList>
            <consortium name="ELIXIR-Norway"/>
            <consortium name="Elixir Norway"/>
        </authorList>
    </citation>
    <scope>NUCLEOTIDE SEQUENCE</scope>
</reference>
<name>A0AC59YAV7_RANTA</name>
<protein>
    <submittedName>
        <fullName evidence="1">Uncharacterized protein</fullName>
    </submittedName>
</protein>
<gene>
    <name evidence="1" type="ORF">MRATA1EN22A_LOCUS3958</name>
</gene>
<dbReference type="Proteomes" id="UP001162501">
    <property type="component" value="Chromosome 12"/>
</dbReference>
<reference evidence="1" key="1">
    <citation type="submission" date="2023-05" db="EMBL/GenBank/DDBJ databases">
        <authorList>
            <consortium name="ELIXIR-Norway"/>
        </authorList>
    </citation>
    <scope>NUCLEOTIDE SEQUENCE</scope>
</reference>
<sequence length="110" mass="11402">MLGACVPGVPAGPAELPQPGEHRGLPCGSAWPAGSRPSRGSSFTWVQVPLNSVYTENRNLRPNCVPWSGSVLALLAQGPVCSIRLPAALGLRSSGSVTRTSFQPLVDLLG</sequence>
<accession>A0AC59YAV7</accession>
<organism evidence="1 2">
    <name type="scientific">Rangifer tarandus platyrhynchus</name>
    <name type="common">Svalbard reindeer</name>
    <dbReference type="NCBI Taxonomy" id="3082113"/>
    <lineage>
        <taxon>Eukaryota</taxon>
        <taxon>Metazoa</taxon>
        <taxon>Chordata</taxon>
        <taxon>Craniata</taxon>
        <taxon>Vertebrata</taxon>
        <taxon>Euteleostomi</taxon>
        <taxon>Mammalia</taxon>
        <taxon>Eutheria</taxon>
        <taxon>Laurasiatheria</taxon>
        <taxon>Artiodactyla</taxon>
        <taxon>Ruminantia</taxon>
        <taxon>Pecora</taxon>
        <taxon>Cervidae</taxon>
        <taxon>Odocoileinae</taxon>
        <taxon>Rangifer</taxon>
    </lineage>
</organism>